<evidence type="ECO:0000256" key="5">
    <source>
        <dbReference type="ARBA" id="ARBA00022655"/>
    </source>
</evidence>
<dbReference type="RefSeq" id="WP_219765028.1">
    <property type="nucleotide sequence ID" value="NZ_JAHYBZ010000008.1"/>
</dbReference>
<dbReference type="SUPFAM" id="SSF51735">
    <property type="entry name" value="NAD(P)-binding Rossmann-fold domains"/>
    <property type="match status" value="1"/>
</dbReference>
<dbReference type="Pfam" id="PF02558">
    <property type="entry name" value="ApbA"/>
    <property type="match status" value="1"/>
</dbReference>
<feature type="domain" description="Ketopantoate reductase N-terminal" evidence="10">
    <location>
        <begin position="5"/>
        <end position="152"/>
    </location>
</feature>
<comment type="similarity">
    <text evidence="2">Belongs to the ketopantoate reductase family.</text>
</comment>
<evidence type="ECO:0000313" key="12">
    <source>
        <dbReference type="EMBL" id="MBW6400452.1"/>
    </source>
</evidence>
<dbReference type="InterPro" id="IPR013328">
    <property type="entry name" value="6PGD_dom2"/>
</dbReference>
<comment type="caution">
    <text evidence="12">The sequence shown here is derived from an EMBL/GenBank/DDBJ whole genome shotgun (WGS) entry which is preliminary data.</text>
</comment>
<evidence type="ECO:0000256" key="4">
    <source>
        <dbReference type="ARBA" id="ARBA00019465"/>
    </source>
</evidence>
<evidence type="ECO:0000259" key="10">
    <source>
        <dbReference type="Pfam" id="PF02558"/>
    </source>
</evidence>
<accession>A0ABS7ADS6</accession>
<evidence type="ECO:0000256" key="2">
    <source>
        <dbReference type="ARBA" id="ARBA00007870"/>
    </source>
</evidence>
<dbReference type="Gene3D" id="3.40.50.720">
    <property type="entry name" value="NAD(P)-binding Rossmann-like Domain"/>
    <property type="match status" value="1"/>
</dbReference>
<dbReference type="EC" id="1.1.1.169" evidence="3"/>
<dbReference type="InterPro" id="IPR008927">
    <property type="entry name" value="6-PGluconate_DH-like_C_sf"/>
</dbReference>
<dbReference type="InterPro" id="IPR036291">
    <property type="entry name" value="NAD(P)-bd_dom_sf"/>
</dbReference>
<dbReference type="Pfam" id="PF08546">
    <property type="entry name" value="ApbA_C"/>
    <property type="match status" value="1"/>
</dbReference>
<keyword evidence="5" id="KW-0566">Pantothenate biosynthesis</keyword>
<reference evidence="12 13" key="1">
    <citation type="submission" date="2021-07" db="EMBL/GenBank/DDBJ databases">
        <authorList>
            <person name="So Y."/>
        </authorList>
    </citation>
    <scope>NUCLEOTIDE SEQUENCE [LARGE SCALE GENOMIC DNA]</scope>
    <source>
        <strain evidence="12 13">HJA6</strain>
    </source>
</reference>
<evidence type="ECO:0000256" key="9">
    <source>
        <dbReference type="ARBA" id="ARBA00048793"/>
    </source>
</evidence>
<keyword evidence="7" id="KW-0560">Oxidoreductase</keyword>
<dbReference type="Gene3D" id="1.10.1040.10">
    <property type="entry name" value="N-(1-d-carboxylethyl)-l-norvaline Dehydrogenase, domain 2"/>
    <property type="match status" value="1"/>
</dbReference>
<dbReference type="InterPro" id="IPR013752">
    <property type="entry name" value="KPA_reductase"/>
</dbReference>
<dbReference type="InterPro" id="IPR050838">
    <property type="entry name" value="Ketopantoate_reductase"/>
</dbReference>
<evidence type="ECO:0000313" key="13">
    <source>
        <dbReference type="Proteomes" id="UP001196565"/>
    </source>
</evidence>
<evidence type="ECO:0000256" key="3">
    <source>
        <dbReference type="ARBA" id="ARBA00013014"/>
    </source>
</evidence>
<dbReference type="InterPro" id="IPR013332">
    <property type="entry name" value="KPR_N"/>
</dbReference>
<name>A0ABS7ADS6_9PROT</name>
<evidence type="ECO:0000259" key="11">
    <source>
        <dbReference type="Pfam" id="PF08546"/>
    </source>
</evidence>
<keyword evidence="13" id="KW-1185">Reference proteome</keyword>
<evidence type="ECO:0000256" key="6">
    <source>
        <dbReference type="ARBA" id="ARBA00022857"/>
    </source>
</evidence>
<comment type="catalytic activity">
    <reaction evidence="9">
        <text>(R)-pantoate + NADP(+) = 2-dehydropantoate + NADPH + H(+)</text>
        <dbReference type="Rhea" id="RHEA:16233"/>
        <dbReference type="ChEBI" id="CHEBI:11561"/>
        <dbReference type="ChEBI" id="CHEBI:15378"/>
        <dbReference type="ChEBI" id="CHEBI:15980"/>
        <dbReference type="ChEBI" id="CHEBI:57783"/>
        <dbReference type="ChEBI" id="CHEBI:58349"/>
        <dbReference type="EC" id="1.1.1.169"/>
    </reaction>
</comment>
<keyword evidence="6" id="KW-0521">NADP</keyword>
<gene>
    <name evidence="12" type="ORF">KPL78_21510</name>
</gene>
<protein>
    <recommendedName>
        <fullName evidence="4">2-dehydropantoate 2-reductase</fullName>
        <ecNumber evidence="3">1.1.1.169</ecNumber>
    </recommendedName>
    <alternativeName>
        <fullName evidence="8">Ketopantoate reductase</fullName>
    </alternativeName>
</protein>
<comment type="pathway">
    <text evidence="1">Cofactor biosynthesis; (R)-pantothenate biosynthesis; (R)-pantoate from 3-methyl-2-oxobutanoate: step 2/2.</text>
</comment>
<dbReference type="EMBL" id="JAHYBZ010000008">
    <property type="protein sequence ID" value="MBW6400452.1"/>
    <property type="molecule type" value="Genomic_DNA"/>
</dbReference>
<organism evidence="12 13">
    <name type="scientific">Roseomonas alba</name>
    <dbReference type="NCBI Taxonomy" id="2846776"/>
    <lineage>
        <taxon>Bacteria</taxon>
        <taxon>Pseudomonadati</taxon>
        <taxon>Pseudomonadota</taxon>
        <taxon>Alphaproteobacteria</taxon>
        <taxon>Acetobacterales</taxon>
        <taxon>Roseomonadaceae</taxon>
        <taxon>Roseomonas</taxon>
    </lineage>
</organism>
<sequence>MPDPIVIWGAGAIGGTIGAYLAQAGHDVLMVDRVAAHVAEIRAGRLSIEGPVDNFTVGADACTPDELRGRFGRILLAVKAQDTAAATQALLTHLHEDGFVLSCQNGLNPPVIADIVGAPRTLAAQVAFAPDWLAPGRILLGNRGPFAIGELDGQVTPRLEALLAVLRDFEPGAEITTDIYADLWSKMALAVLLKASALTNDTIADFITRPDMLDAQIALVREVVAVAHALGLHLHAFQHFDPEAFPQADTASLARMFEAHATIRRASAKQRSGIWRDLAVRRRKTEVPAQLAPIRTLARRHGIATPMIDALEELILRIEAGQAMPGDGLETTLSRVAASG</sequence>
<evidence type="ECO:0000256" key="7">
    <source>
        <dbReference type="ARBA" id="ARBA00023002"/>
    </source>
</evidence>
<evidence type="ECO:0000256" key="1">
    <source>
        <dbReference type="ARBA" id="ARBA00004994"/>
    </source>
</evidence>
<dbReference type="SUPFAM" id="SSF48179">
    <property type="entry name" value="6-phosphogluconate dehydrogenase C-terminal domain-like"/>
    <property type="match status" value="1"/>
</dbReference>
<proteinExistence type="inferred from homology"/>
<dbReference type="PANTHER" id="PTHR43765">
    <property type="entry name" value="2-DEHYDROPANTOATE 2-REDUCTASE-RELATED"/>
    <property type="match status" value="1"/>
</dbReference>
<feature type="domain" description="Ketopantoate reductase C-terminal" evidence="11">
    <location>
        <begin position="178"/>
        <end position="316"/>
    </location>
</feature>
<evidence type="ECO:0000256" key="8">
    <source>
        <dbReference type="ARBA" id="ARBA00032024"/>
    </source>
</evidence>
<dbReference type="Proteomes" id="UP001196565">
    <property type="component" value="Unassembled WGS sequence"/>
</dbReference>
<dbReference type="PANTHER" id="PTHR43765:SF2">
    <property type="entry name" value="2-DEHYDROPANTOATE 2-REDUCTASE"/>
    <property type="match status" value="1"/>
</dbReference>